<evidence type="ECO:0000256" key="5">
    <source>
        <dbReference type="ARBA" id="ARBA00022448"/>
    </source>
</evidence>
<feature type="transmembrane region" description="Helical" evidence="12">
    <location>
        <begin position="27"/>
        <end position="47"/>
    </location>
</feature>
<keyword evidence="10 12" id="KW-1133">Transmembrane helix</keyword>
<dbReference type="PANTHER" id="PTHR30070">
    <property type="entry name" value="HEME EXPORTER PROTEIN B"/>
    <property type="match status" value="1"/>
</dbReference>
<dbReference type="PIRSF" id="PIRSF002764">
    <property type="entry name" value="CcmB"/>
    <property type="match status" value="1"/>
</dbReference>
<dbReference type="InterPro" id="IPR026031">
    <property type="entry name" value="Cyt_c_CcmB_bac"/>
</dbReference>
<feature type="transmembrane region" description="Helical" evidence="12">
    <location>
        <begin position="199"/>
        <end position="221"/>
    </location>
</feature>
<dbReference type="EMBL" id="CAEZYU010000012">
    <property type="protein sequence ID" value="CAB4732523.1"/>
    <property type="molecule type" value="Genomic_DNA"/>
</dbReference>
<dbReference type="GO" id="GO:0005886">
    <property type="term" value="C:plasma membrane"/>
    <property type="evidence" value="ECO:0007669"/>
    <property type="project" value="UniProtKB-SubCell"/>
</dbReference>
<evidence type="ECO:0000256" key="1">
    <source>
        <dbReference type="ARBA" id="ARBA00002442"/>
    </source>
</evidence>
<evidence type="ECO:0000256" key="10">
    <source>
        <dbReference type="ARBA" id="ARBA00022989"/>
    </source>
</evidence>
<keyword evidence="6" id="KW-1003">Cell membrane</keyword>
<name>A0A6J6SCS7_9ZZZZ</name>
<comment type="function">
    <text evidence="1">Required for the export of heme to the periplasm for the biogenesis of c-type cytochromes.</text>
</comment>
<protein>
    <recommendedName>
        <fullName evidence="4">Heme exporter protein B</fullName>
    </recommendedName>
</protein>
<keyword evidence="11 12" id="KW-0472">Membrane</keyword>
<comment type="subcellular location">
    <subcellularLocation>
        <location evidence="2">Cell inner membrane</location>
        <topology evidence="2">Multi-pass membrane protein</topology>
    </subcellularLocation>
</comment>
<dbReference type="GO" id="GO:1903607">
    <property type="term" value="P:cytochrome c biosynthetic process"/>
    <property type="evidence" value="ECO:0007669"/>
    <property type="project" value="TreeGrafter"/>
</dbReference>
<organism evidence="13">
    <name type="scientific">freshwater metagenome</name>
    <dbReference type="NCBI Taxonomy" id="449393"/>
    <lineage>
        <taxon>unclassified sequences</taxon>
        <taxon>metagenomes</taxon>
        <taxon>ecological metagenomes</taxon>
    </lineage>
</organism>
<sequence>MTQTRGVFGDALLIARKDLLLERRAKIGLGQVIPFAILVLLLFAFALDPDRGVLKQATPGLFWVTVLFSSVLTLQRSFGLEAEDGILEALRLSGLSPAGIYLGKVTALTIELLLLEAVLVLGVAVLYDTEFLGIPLLLAIAVTATLGISAAGAVYGALAARLRSRETLLPLLLLPLLAPVLIAATRGCEVSLQREAMSGWPWAALLGIFALVYLTLGSFLFRPLLEDA</sequence>
<reference evidence="13" key="1">
    <citation type="submission" date="2020-05" db="EMBL/GenBank/DDBJ databases">
        <authorList>
            <person name="Chiriac C."/>
            <person name="Salcher M."/>
            <person name="Ghai R."/>
            <person name="Kavagutti S V."/>
        </authorList>
    </citation>
    <scope>NUCLEOTIDE SEQUENCE</scope>
</reference>
<evidence type="ECO:0000256" key="2">
    <source>
        <dbReference type="ARBA" id="ARBA00004429"/>
    </source>
</evidence>
<dbReference type="InterPro" id="IPR003544">
    <property type="entry name" value="Cyt_c_biogenesis_CcmB"/>
</dbReference>
<dbReference type="PRINTS" id="PR01414">
    <property type="entry name" value="CCMBBIOGNSIS"/>
</dbReference>
<feature type="transmembrane region" description="Helical" evidence="12">
    <location>
        <begin position="168"/>
        <end position="187"/>
    </location>
</feature>
<evidence type="ECO:0000256" key="9">
    <source>
        <dbReference type="ARBA" id="ARBA00022748"/>
    </source>
</evidence>
<proteinExistence type="inferred from homology"/>
<feature type="transmembrane region" description="Helical" evidence="12">
    <location>
        <begin position="59"/>
        <end position="80"/>
    </location>
</feature>
<evidence type="ECO:0000256" key="6">
    <source>
        <dbReference type="ARBA" id="ARBA00022475"/>
    </source>
</evidence>
<feature type="transmembrane region" description="Helical" evidence="12">
    <location>
        <begin position="101"/>
        <end position="127"/>
    </location>
</feature>
<evidence type="ECO:0000256" key="7">
    <source>
        <dbReference type="ARBA" id="ARBA00022519"/>
    </source>
</evidence>
<keyword evidence="8 12" id="KW-0812">Transmembrane</keyword>
<keyword evidence="7" id="KW-0997">Cell inner membrane</keyword>
<dbReference type="PANTHER" id="PTHR30070:SF1">
    <property type="entry name" value="CYTOCHROME C BIOGENESIS B-RELATED"/>
    <property type="match status" value="1"/>
</dbReference>
<keyword evidence="9" id="KW-0201">Cytochrome c-type biogenesis</keyword>
<accession>A0A6J6SCS7</accession>
<evidence type="ECO:0000256" key="8">
    <source>
        <dbReference type="ARBA" id="ARBA00022692"/>
    </source>
</evidence>
<comment type="similarity">
    <text evidence="3">Belongs to the CcmB/CycW/HelB family.</text>
</comment>
<evidence type="ECO:0000256" key="4">
    <source>
        <dbReference type="ARBA" id="ARBA00016452"/>
    </source>
</evidence>
<dbReference type="GO" id="GO:0017004">
    <property type="term" value="P:cytochrome complex assembly"/>
    <property type="evidence" value="ECO:0007669"/>
    <property type="project" value="UniProtKB-KW"/>
</dbReference>
<dbReference type="AlphaFoldDB" id="A0A6J6SCS7"/>
<evidence type="ECO:0000256" key="11">
    <source>
        <dbReference type="ARBA" id="ARBA00023136"/>
    </source>
</evidence>
<evidence type="ECO:0000256" key="12">
    <source>
        <dbReference type="SAM" id="Phobius"/>
    </source>
</evidence>
<evidence type="ECO:0000313" key="13">
    <source>
        <dbReference type="EMBL" id="CAB4732523.1"/>
    </source>
</evidence>
<feature type="transmembrane region" description="Helical" evidence="12">
    <location>
        <begin position="133"/>
        <end position="156"/>
    </location>
</feature>
<gene>
    <name evidence="13" type="ORF">UFOPK2766_00412</name>
</gene>
<dbReference type="GO" id="GO:0015232">
    <property type="term" value="F:heme transmembrane transporter activity"/>
    <property type="evidence" value="ECO:0007669"/>
    <property type="project" value="InterPro"/>
</dbReference>
<evidence type="ECO:0000256" key="3">
    <source>
        <dbReference type="ARBA" id="ARBA00010544"/>
    </source>
</evidence>
<dbReference type="Pfam" id="PF03379">
    <property type="entry name" value="CcmB"/>
    <property type="match status" value="1"/>
</dbReference>
<keyword evidence="5" id="KW-0813">Transport</keyword>